<feature type="transmembrane region" description="Helical" evidence="6">
    <location>
        <begin position="322"/>
        <end position="339"/>
    </location>
</feature>
<dbReference type="InterPro" id="IPR004757">
    <property type="entry name" value="EtNH_permease"/>
</dbReference>
<feature type="transmembrane region" description="Helical" evidence="6">
    <location>
        <begin position="83"/>
        <end position="110"/>
    </location>
</feature>
<feature type="transmembrane region" description="Helical" evidence="6">
    <location>
        <begin position="379"/>
        <end position="400"/>
    </location>
</feature>
<feature type="transmembrane region" description="Helical" evidence="6">
    <location>
        <begin position="146"/>
        <end position="166"/>
    </location>
</feature>
<keyword evidence="2" id="KW-1003">Cell membrane</keyword>
<feature type="transmembrane region" description="Helical" evidence="6">
    <location>
        <begin position="406"/>
        <end position="425"/>
    </location>
</feature>
<dbReference type="AlphaFoldDB" id="A0AAJ5WRF2"/>
<gene>
    <name evidence="7" type="primary">eat</name>
    <name evidence="7" type="ORF">P0Y53_17750</name>
</gene>
<feature type="transmembrane region" description="Helical" evidence="6">
    <location>
        <begin position="186"/>
        <end position="209"/>
    </location>
</feature>
<dbReference type="PANTHER" id="PTHR42770">
    <property type="entry name" value="AMINO ACID TRANSPORTER-RELATED"/>
    <property type="match status" value="1"/>
</dbReference>
<keyword evidence="3 6" id="KW-0812">Transmembrane</keyword>
<accession>A0AAJ5WRF2</accession>
<evidence type="ECO:0000313" key="7">
    <source>
        <dbReference type="EMBL" id="WEK34333.1"/>
    </source>
</evidence>
<dbReference type="GO" id="GO:0005886">
    <property type="term" value="C:plasma membrane"/>
    <property type="evidence" value="ECO:0007669"/>
    <property type="project" value="UniProtKB-SubCell"/>
</dbReference>
<evidence type="ECO:0000256" key="6">
    <source>
        <dbReference type="SAM" id="Phobius"/>
    </source>
</evidence>
<name>A0AAJ5WRF2_9BACT</name>
<sequence length="437" mass="46606">MPESPGLKKAIRPVHLWAISVGLVISGEYFGWNYGWGVAGPLGLLLATGIITLLYISFIFSFTELTTAIPKAGGPFTYAQRALGPIGGLVAGYATLIEFLLATPAIAVALGNYLHFLHPGLPVLGTGIVVYILLTGVNLLGIKESAGFTLLFTLLAVVELLVYFGIVGPHFKMEHFLQDSLPFGASGVFAALPFAIWLYVCIEGVAMVAEEVKDPARTIPIGYISGILTLVLLAITVMVLTGGITNWRALADIDYPLPAAIGVILGRDSGITKIFAGIGLFGLIASFNGIIIGYSRQLFALAREGYLPAILARISRRRQTPYAALIAGAGAGIVAVCLGKTEQLVILSVLGAIVMYILSMISLFVLRKKEPDLLRPFKAPLYPWFPAIALVLSGVSLFAIVWYNPWLSALFLAGLVLVYGCFILLKKNAEQPGDSPA</sequence>
<feature type="transmembrane region" description="Helical" evidence="6">
    <location>
        <begin position="274"/>
        <end position="294"/>
    </location>
</feature>
<reference evidence="7" key="1">
    <citation type="submission" date="2023-03" db="EMBL/GenBank/DDBJ databases">
        <title>Andean soil-derived lignocellulolytic bacterial consortium as a source of novel taxa and putative plastic-active enzymes.</title>
        <authorList>
            <person name="Diaz-Garcia L."/>
            <person name="Chuvochina M."/>
            <person name="Feuerriegel G."/>
            <person name="Bunk B."/>
            <person name="Sproer C."/>
            <person name="Streit W.R."/>
            <person name="Rodriguez L.M."/>
            <person name="Overmann J."/>
            <person name="Jimenez D.J."/>
        </authorList>
    </citation>
    <scope>NUCLEOTIDE SEQUENCE</scope>
    <source>
        <strain evidence="7">MAG 7</strain>
    </source>
</reference>
<organism evidence="7 8">
    <name type="scientific">Candidatus Pseudobacter hemicellulosilyticus</name>
    <dbReference type="NCBI Taxonomy" id="3121375"/>
    <lineage>
        <taxon>Bacteria</taxon>
        <taxon>Pseudomonadati</taxon>
        <taxon>Bacteroidota</taxon>
        <taxon>Chitinophagia</taxon>
        <taxon>Chitinophagales</taxon>
        <taxon>Chitinophagaceae</taxon>
        <taxon>Pseudobacter</taxon>
    </lineage>
</organism>
<dbReference type="InterPro" id="IPR002293">
    <property type="entry name" value="AA/rel_permease1"/>
</dbReference>
<dbReference type="NCBIfam" id="TIGR00908">
    <property type="entry name" value="2A0305"/>
    <property type="match status" value="1"/>
</dbReference>
<dbReference type="Pfam" id="PF13520">
    <property type="entry name" value="AA_permease_2"/>
    <property type="match status" value="1"/>
</dbReference>
<dbReference type="InterPro" id="IPR050367">
    <property type="entry name" value="APC_superfamily"/>
</dbReference>
<dbReference type="Proteomes" id="UP001220610">
    <property type="component" value="Chromosome"/>
</dbReference>
<evidence type="ECO:0000313" key="8">
    <source>
        <dbReference type="Proteomes" id="UP001220610"/>
    </source>
</evidence>
<dbReference type="GO" id="GO:0022857">
    <property type="term" value="F:transmembrane transporter activity"/>
    <property type="evidence" value="ECO:0007669"/>
    <property type="project" value="InterPro"/>
</dbReference>
<evidence type="ECO:0000256" key="5">
    <source>
        <dbReference type="ARBA" id="ARBA00023136"/>
    </source>
</evidence>
<feature type="transmembrane region" description="Helical" evidence="6">
    <location>
        <begin position="38"/>
        <end position="62"/>
    </location>
</feature>
<dbReference type="EMBL" id="CP119311">
    <property type="protein sequence ID" value="WEK34333.1"/>
    <property type="molecule type" value="Genomic_DNA"/>
</dbReference>
<dbReference type="PANTHER" id="PTHR42770:SF7">
    <property type="entry name" value="MEMBRANE PROTEIN"/>
    <property type="match status" value="1"/>
</dbReference>
<feature type="transmembrane region" description="Helical" evidence="6">
    <location>
        <begin position="221"/>
        <end position="244"/>
    </location>
</feature>
<feature type="transmembrane region" description="Helical" evidence="6">
    <location>
        <begin position="345"/>
        <end position="367"/>
    </location>
</feature>
<evidence type="ECO:0000256" key="2">
    <source>
        <dbReference type="ARBA" id="ARBA00022475"/>
    </source>
</evidence>
<dbReference type="Gene3D" id="1.20.1740.10">
    <property type="entry name" value="Amino acid/polyamine transporter I"/>
    <property type="match status" value="1"/>
</dbReference>
<evidence type="ECO:0000256" key="3">
    <source>
        <dbReference type="ARBA" id="ARBA00022692"/>
    </source>
</evidence>
<feature type="transmembrane region" description="Helical" evidence="6">
    <location>
        <begin position="14"/>
        <end position="32"/>
    </location>
</feature>
<protein>
    <submittedName>
        <fullName evidence="7">Ethanolamine permease</fullName>
    </submittedName>
</protein>
<evidence type="ECO:0000256" key="1">
    <source>
        <dbReference type="ARBA" id="ARBA00004651"/>
    </source>
</evidence>
<keyword evidence="5 6" id="KW-0472">Membrane</keyword>
<proteinExistence type="predicted"/>
<dbReference type="PIRSF" id="PIRSF006060">
    <property type="entry name" value="AA_transporter"/>
    <property type="match status" value="1"/>
</dbReference>
<comment type="subcellular location">
    <subcellularLocation>
        <location evidence="1">Cell membrane</location>
        <topology evidence="1">Multi-pass membrane protein</topology>
    </subcellularLocation>
</comment>
<keyword evidence="4 6" id="KW-1133">Transmembrane helix</keyword>
<feature type="transmembrane region" description="Helical" evidence="6">
    <location>
        <begin position="116"/>
        <end position="134"/>
    </location>
</feature>
<evidence type="ECO:0000256" key="4">
    <source>
        <dbReference type="ARBA" id="ARBA00022989"/>
    </source>
</evidence>